<accession>A0ABW2LE00</accession>
<evidence type="ECO:0000256" key="2">
    <source>
        <dbReference type="RuleBase" id="RU000461"/>
    </source>
</evidence>
<keyword evidence="2" id="KW-0349">Heme</keyword>
<dbReference type="CDD" id="cd20625">
    <property type="entry name" value="CYP164-like"/>
    <property type="match status" value="1"/>
</dbReference>
<reference evidence="5" key="1">
    <citation type="journal article" date="2019" name="Int. J. Syst. Evol. Microbiol.">
        <title>The Global Catalogue of Microorganisms (GCM) 10K type strain sequencing project: providing services to taxonomists for standard genome sequencing and annotation.</title>
        <authorList>
            <consortium name="The Broad Institute Genomics Platform"/>
            <consortium name="The Broad Institute Genome Sequencing Center for Infectious Disease"/>
            <person name="Wu L."/>
            <person name="Ma J."/>
        </authorList>
    </citation>
    <scope>NUCLEOTIDE SEQUENCE [LARGE SCALE GENOMIC DNA]</scope>
    <source>
        <strain evidence="5">WLHS5</strain>
    </source>
</reference>
<feature type="region of interest" description="Disordered" evidence="3">
    <location>
        <begin position="401"/>
        <end position="427"/>
    </location>
</feature>
<proteinExistence type="inferred from homology"/>
<keyword evidence="5" id="KW-1185">Reference proteome</keyword>
<keyword evidence="2" id="KW-0408">Iron</keyword>
<evidence type="ECO:0000256" key="3">
    <source>
        <dbReference type="SAM" id="MobiDB-lite"/>
    </source>
</evidence>
<keyword evidence="2" id="KW-0503">Monooxygenase</keyword>
<dbReference type="InterPro" id="IPR002397">
    <property type="entry name" value="Cyt_P450_B"/>
</dbReference>
<dbReference type="InterPro" id="IPR036396">
    <property type="entry name" value="Cyt_P450_sf"/>
</dbReference>
<protein>
    <submittedName>
        <fullName evidence="4">Cytochrome P450</fullName>
    </submittedName>
</protein>
<dbReference type="PRINTS" id="PR00359">
    <property type="entry name" value="BP450"/>
</dbReference>
<dbReference type="InterPro" id="IPR001128">
    <property type="entry name" value="Cyt_P450"/>
</dbReference>
<keyword evidence="2" id="KW-0560">Oxidoreductase</keyword>
<dbReference type="EMBL" id="JBHTCJ010000002">
    <property type="protein sequence ID" value="MFC7340732.1"/>
    <property type="molecule type" value="Genomic_DNA"/>
</dbReference>
<dbReference type="PANTHER" id="PTHR46696">
    <property type="entry name" value="P450, PUTATIVE (EUROFUNG)-RELATED"/>
    <property type="match status" value="1"/>
</dbReference>
<name>A0ABW2LE00_9PSEU</name>
<dbReference type="SUPFAM" id="SSF48264">
    <property type="entry name" value="Cytochrome P450"/>
    <property type="match status" value="1"/>
</dbReference>
<keyword evidence="2" id="KW-0479">Metal-binding</keyword>
<dbReference type="PRINTS" id="PR00385">
    <property type="entry name" value="P450"/>
</dbReference>
<comment type="caution">
    <text evidence="4">The sequence shown here is derived from an EMBL/GenBank/DDBJ whole genome shotgun (WGS) entry which is preliminary data.</text>
</comment>
<dbReference type="PANTHER" id="PTHR46696:SF1">
    <property type="entry name" value="CYTOCHROME P450 YJIB-RELATED"/>
    <property type="match status" value="1"/>
</dbReference>
<dbReference type="Proteomes" id="UP001596504">
    <property type="component" value="Unassembled WGS sequence"/>
</dbReference>
<gene>
    <name evidence="4" type="ORF">ACFQRI_04850</name>
</gene>
<sequence length="427" mass="47064">MCAQPVRQAPNSGAQLGLRLRLTGQRAVTRFFALIGDPFARLLCSPWRDDPYAHYAVLRAEGPVVRTRFGVHAVTTHALCEEVLRDRRFGVRDSRGDYADPTAAAVDLQLSLLEQDPPDHTRLRKLAAPAFRPRRMAQFRSRITEVADELLAETAGRREFDVVRDFATPLPVRVICELMGLPPLDAQRLAHHGRILSGALDGVQSGRQLRRMRESYAAMDALFEELVAQRRSSPGDDVVSDLVAAVDEDELTGRELVQLCTLLLVAGFETTVNLIANGTRALLDHPAQWEQLKADPSLAPAVVEETLRWDPPVQMTVRVAHEPVTLDGHRLPTDTPVILLLASAGRDPQAHRAPNTFDITRPETSDHLAFSSGIHYCLGAPLARIEGEIAFRSLATHLPDLNPHPARSPTPRPTTVIHGPKTLPTTT</sequence>
<dbReference type="PROSITE" id="PS00086">
    <property type="entry name" value="CYTOCHROME_P450"/>
    <property type="match status" value="1"/>
</dbReference>
<dbReference type="Pfam" id="PF00067">
    <property type="entry name" value="p450"/>
    <property type="match status" value="1"/>
</dbReference>
<dbReference type="RefSeq" id="WP_380664871.1">
    <property type="nucleotide sequence ID" value="NZ_JBHTCJ010000002.1"/>
</dbReference>
<evidence type="ECO:0000313" key="5">
    <source>
        <dbReference type="Proteomes" id="UP001596504"/>
    </source>
</evidence>
<comment type="similarity">
    <text evidence="1 2">Belongs to the cytochrome P450 family.</text>
</comment>
<evidence type="ECO:0000313" key="4">
    <source>
        <dbReference type="EMBL" id="MFC7340732.1"/>
    </source>
</evidence>
<dbReference type="Gene3D" id="1.10.630.10">
    <property type="entry name" value="Cytochrome P450"/>
    <property type="match status" value="1"/>
</dbReference>
<dbReference type="InterPro" id="IPR017972">
    <property type="entry name" value="Cyt_P450_CS"/>
</dbReference>
<organism evidence="4 5">
    <name type="scientific">Saccharopolyspora griseoalba</name>
    <dbReference type="NCBI Taxonomy" id="1431848"/>
    <lineage>
        <taxon>Bacteria</taxon>
        <taxon>Bacillati</taxon>
        <taxon>Actinomycetota</taxon>
        <taxon>Actinomycetes</taxon>
        <taxon>Pseudonocardiales</taxon>
        <taxon>Pseudonocardiaceae</taxon>
        <taxon>Saccharopolyspora</taxon>
    </lineage>
</organism>
<evidence type="ECO:0000256" key="1">
    <source>
        <dbReference type="ARBA" id="ARBA00010617"/>
    </source>
</evidence>